<comment type="function">
    <text evidence="1">Core subunit of the mitochondrial membrane respiratory chain NADH dehydrogenase (Complex I) which catalyzes electron transfer from NADH through the respiratory chain, using ubiquinone as an electron acceptor. Essential for the catalytic activity and assembly of complex I.</text>
</comment>
<feature type="transmembrane region" description="Helical" evidence="1">
    <location>
        <begin position="87"/>
        <end position="105"/>
    </location>
</feature>
<keyword evidence="1 2" id="KW-0496">Mitochondrion</keyword>
<dbReference type="InterPro" id="IPR001457">
    <property type="entry name" value="NADH_UbQ/plastoQ_OxRdtase_su6"/>
</dbReference>
<feature type="transmembrane region" description="Helical" evidence="1">
    <location>
        <begin position="31"/>
        <end position="49"/>
    </location>
</feature>
<dbReference type="GO" id="GO:0008137">
    <property type="term" value="F:NADH dehydrogenase (ubiquinone) activity"/>
    <property type="evidence" value="ECO:0007669"/>
    <property type="project" value="UniProtKB-UniRule"/>
</dbReference>
<geneLocation type="mitochondrion" evidence="2"/>
<dbReference type="PANTHER" id="PTHR33269:SF17">
    <property type="entry name" value="NADH-UBIQUINONE OXIDOREDUCTASE CHAIN 6"/>
    <property type="match status" value="1"/>
</dbReference>
<dbReference type="RefSeq" id="YP_010152749.1">
    <property type="nucleotide sequence ID" value="NC_057169.1"/>
</dbReference>
<keyword evidence="1" id="KW-0472">Membrane</keyword>
<sequence length="200" mass="22466">MNSFLFFLFSGISLMSSVSVIFVLNPVDSVLCLVLTFISAAMLTFLLQIEFIPLVLIVVYVGAIAVLFLFIVMMLDIKLSSKADDFFKYLPFGTGITIFFTAAFFSELTNVFSTPEALNHFFYQEENWFLVLNTGSNIQVLGKALYTEFFIFFVLAGIILLVAMLGSITLTLKCNKTVKNQVFSRQLSRNSSKAIFLIRS</sequence>
<dbReference type="InterPro" id="IPR042106">
    <property type="entry name" value="Nuo/plastoQ_OxRdtase_6_NuoJ"/>
</dbReference>
<gene>
    <name evidence="2" type="primary">nad6</name>
</gene>
<dbReference type="EMBL" id="MW438350">
    <property type="protein sequence ID" value="QQW50397.1"/>
    <property type="molecule type" value="Genomic_DNA"/>
</dbReference>
<keyword evidence="1" id="KW-0520">NAD</keyword>
<dbReference type="EC" id="7.1.1.2" evidence="1"/>
<evidence type="ECO:0000256" key="1">
    <source>
        <dbReference type="RuleBase" id="RU004430"/>
    </source>
</evidence>
<feature type="transmembrane region" description="Helical" evidence="1">
    <location>
        <begin position="149"/>
        <end position="172"/>
    </location>
</feature>
<protein>
    <recommendedName>
        <fullName evidence="1">NADH-ubiquinone oxidoreductase chain 6</fullName>
        <ecNumber evidence="1">7.1.1.2</ecNumber>
    </recommendedName>
</protein>
<dbReference type="NCBIfam" id="NF005164">
    <property type="entry name" value="PRK06638.1-4"/>
    <property type="match status" value="1"/>
</dbReference>
<comment type="catalytic activity">
    <reaction evidence="1">
        <text>a ubiquinone + NADH + 5 H(+)(in) = a ubiquinol + NAD(+) + 4 H(+)(out)</text>
        <dbReference type="Rhea" id="RHEA:29091"/>
        <dbReference type="Rhea" id="RHEA-COMP:9565"/>
        <dbReference type="Rhea" id="RHEA-COMP:9566"/>
        <dbReference type="ChEBI" id="CHEBI:15378"/>
        <dbReference type="ChEBI" id="CHEBI:16389"/>
        <dbReference type="ChEBI" id="CHEBI:17976"/>
        <dbReference type="ChEBI" id="CHEBI:57540"/>
        <dbReference type="ChEBI" id="CHEBI:57945"/>
        <dbReference type="EC" id="7.1.1.2"/>
    </reaction>
</comment>
<keyword evidence="1" id="KW-0812">Transmembrane</keyword>
<feature type="transmembrane region" description="Helical" evidence="1">
    <location>
        <begin position="6"/>
        <end position="24"/>
    </location>
</feature>
<reference evidence="2" key="1">
    <citation type="journal article" date="2021" name="Genome Biol. Evol.">
        <title>Mitochondrial genome evolution in pelagophyte algae.</title>
        <authorList>
            <person name="Sibbald S.J."/>
            <person name="Lawton M."/>
            <person name="Archibald J.M."/>
        </authorList>
    </citation>
    <scope>NUCLEOTIDE SEQUENCE</scope>
    <source>
        <strain evidence="2">CCMP1510</strain>
    </source>
</reference>
<keyword evidence="1" id="KW-0813">Transport</keyword>
<keyword evidence="1" id="KW-0679">Respiratory chain</keyword>
<dbReference type="GO" id="GO:0031966">
    <property type="term" value="C:mitochondrial membrane"/>
    <property type="evidence" value="ECO:0007669"/>
    <property type="project" value="UniProtKB-SubCell"/>
</dbReference>
<evidence type="ECO:0000313" key="2">
    <source>
        <dbReference type="EMBL" id="QQW50397.1"/>
    </source>
</evidence>
<accession>A0A7U0QGF9</accession>
<dbReference type="Gene3D" id="1.20.120.1200">
    <property type="entry name" value="NADH-ubiquinone/plastoquinone oxidoreductase chain 6, subunit NuoJ"/>
    <property type="match status" value="1"/>
</dbReference>
<keyword evidence="1" id="KW-1278">Translocase</keyword>
<keyword evidence="1" id="KW-0249">Electron transport</keyword>
<keyword evidence="1" id="KW-1133">Transmembrane helix</keyword>
<comment type="similarity">
    <text evidence="1">Belongs to the complex I subunit 6 family.</text>
</comment>
<dbReference type="PANTHER" id="PTHR33269">
    <property type="entry name" value="NADH-UBIQUINONE OXIDOREDUCTASE CHAIN 6"/>
    <property type="match status" value="1"/>
</dbReference>
<comment type="subcellular location">
    <subcellularLocation>
        <location evidence="1">Mitochondrion membrane</location>
        <topology evidence="1">Multi-pass membrane protein</topology>
    </subcellularLocation>
</comment>
<keyword evidence="1" id="KW-0830">Ubiquinone</keyword>
<dbReference type="GeneID" id="67154296"/>
<dbReference type="Pfam" id="PF00499">
    <property type="entry name" value="Oxidored_q3"/>
    <property type="match status" value="1"/>
</dbReference>
<dbReference type="AlphaFoldDB" id="A0A7U0QGF9"/>
<feature type="transmembrane region" description="Helical" evidence="1">
    <location>
        <begin position="55"/>
        <end position="75"/>
    </location>
</feature>
<organism evidence="2">
    <name type="scientific">Aureoumbra lagunensis</name>
    <dbReference type="NCBI Taxonomy" id="44058"/>
    <lineage>
        <taxon>Eukaryota</taxon>
        <taxon>Sar</taxon>
        <taxon>Stramenopiles</taxon>
        <taxon>Ochrophyta</taxon>
        <taxon>Pelagophyceae</taxon>
        <taxon>Pelagomonadales</taxon>
        <taxon>Aureoumbra</taxon>
    </lineage>
</organism>
<proteinExistence type="inferred from homology"/>
<name>A0A7U0QGF9_9STRA</name>